<keyword evidence="1 3" id="KW-0479">Metal-binding</keyword>
<dbReference type="EMBL" id="OE000903">
    <property type="protein sequence ID" value="CAD7455415.1"/>
    <property type="molecule type" value="Genomic_DNA"/>
</dbReference>
<gene>
    <name evidence="6" type="ORF">TTEB3V08_LOCUS3486</name>
</gene>
<dbReference type="Pfam" id="PF13920">
    <property type="entry name" value="zf-C3HC4_3"/>
    <property type="match status" value="1"/>
</dbReference>
<sequence>MRNEFPSAMILGCVAWWKGLNALYHFPGVLASSQQISVCVSSRAFLSVSIAIDQIAKIKSSLLSDFSKDTWLPAPGNLYSGSKTLLEVYWNPASNGVVLFQCVICVNAKATMQTSPCGHRVVCRKCFVKTIQMAVSQRLLPLRCVICRAKILRLKQSGPGGSVLLPTSASSYKAWASSPSSYSVGAHSKWVVPNSASLYSVGAVPNSESLFSMSSGASSLSGVSSVSSATNASQSSSKSGKYSGGSRLGCYPRQPTGSLRRSQTQSMKHLALEEFLVPDDDPHSPFPLVLDVRFPIEAGVQYASHI</sequence>
<dbReference type="Gene3D" id="3.30.40.10">
    <property type="entry name" value="Zinc/RING finger domain, C3HC4 (zinc finger)"/>
    <property type="match status" value="1"/>
</dbReference>
<keyword evidence="2" id="KW-0862">Zinc</keyword>
<accession>A0A7R9IC62</accession>
<proteinExistence type="predicted"/>
<reference evidence="6" key="1">
    <citation type="submission" date="2020-11" db="EMBL/GenBank/DDBJ databases">
        <authorList>
            <person name="Tran Van P."/>
        </authorList>
    </citation>
    <scope>NUCLEOTIDE SEQUENCE</scope>
</reference>
<feature type="compositionally biased region" description="Low complexity" evidence="4">
    <location>
        <begin position="228"/>
        <end position="241"/>
    </location>
</feature>
<evidence type="ECO:0000256" key="2">
    <source>
        <dbReference type="ARBA" id="ARBA00022833"/>
    </source>
</evidence>
<dbReference type="GO" id="GO:0008270">
    <property type="term" value="F:zinc ion binding"/>
    <property type="evidence" value="ECO:0007669"/>
    <property type="project" value="UniProtKB-KW"/>
</dbReference>
<dbReference type="SUPFAM" id="SSF57850">
    <property type="entry name" value="RING/U-box"/>
    <property type="match status" value="1"/>
</dbReference>
<feature type="domain" description="RING-type" evidence="5">
    <location>
        <begin position="102"/>
        <end position="148"/>
    </location>
</feature>
<organism evidence="6">
    <name type="scientific">Timema tahoe</name>
    <dbReference type="NCBI Taxonomy" id="61484"/>
    <lineage>
        <taxon>Eukaryota</taxon>
        <taxon>Metazoa</taxon>
        <taxon>Ecdysozoa</taxon>
        <taxon>Arthropoda</taxon>
        <taxon>Hexapoda</taxon>
        <taxon>Insecta</taxon>
        <taxon>Pterygota</taxon>
        <taxon>Neoptera</taxon>
        <taxon>Polyneoptera</taxon>
        <taxon>Phasmatodea</taxon>
        <taxon>Timematodea</taxon>
        <taxon>Timematoidea</taxon>
        <taxon>Timematidae</taxon>
        <taxon>Timema</taxon>
    </lineage>
</organism>
<dbReference type="AlphaFoldDB" id="A0A7R9IC62"/>
<evidence type="ECO:0000313" key="6">
    <source>
        <dbReference type="EMBL" id="CAD7455415.1"/>
    </source>
</evidence>
<evidence type="ECO:0000256" key="1">
    <source>
        <dbReference type="ARBA" id="ARBA00022771"/>
    </source>
</evidence>
<dbReference type="InterPro" id="IPR013083">
    <property type="entry name" value="Znf_RING/FYVE/PHD"/>
</dbReference>
<name>A0A7R9IC62_9NEOP</name>
<evidence type="ECO:0000256" key="3">
    <source>
        <dbReference type="PROSITE-ProRule" id="PRU00175"/>
    </source>
</evidence>
<evidence type="ECO:0000256" key="4">
    <source>
        <dbReference type="SAM" id="MobiDB-lite"/>
    </source>
</evidence>
<protein>
    <recommendedName>
        <fullName evidence="5">RING-type domain-containing protein</fullName>
    </recommendedName>
</protein>
<keyword evidence="1 3" id="KW-0863">Zinc-finger</keyword>
<dbReference type="InterPro" id="IPR001841">
    <property type="entry name" value="Znf_RING"/>
</dbReference>
<feature type="region of interest" description="Disordered" evidence="4">
    <location>
        <begin position="228"/>
        <end position="264"/>
    </location>
</feature>
<feature type="compositionally biased region" description="Polar residues" evidence="4">
    <location>
        <begin position="255"/>
        <end position="264"/>
    </location>
</feature>
<dbReference type="PROSITE" id="PS50089">
    <property type="entry name" value="ZF_RING_2"/>
    <property type="match status" value="1"/>
</dbReference>
<evidence type="ECO:0000259" key="5">
    <source>
        <dbReference type="PROSITE" id="PS50089"/>
    </source>
</evidence>